<dbReference type="InterPro" id="IPR050389">
    <property type="entry name" value="LysR-type_TF"/>
</dbReference>
<proteinExistence type="inferred from homology"/>
<dbReference type="SUPFAM" id="SSF46785">
    <property type="entry name" value="Winged helix' DNA-binding domain"/>
    <property type="match status" value="1"/>
</dbReference>
<dbReference type="SUPFAM" id="SSF53850">
    <property type="entry name" value="Periplasmic binding protein-like II"/>
    <property type="match status" value="1"/>
</dbReference>
<dbReference type="EMBL" id="CP134145">
    <property type="protein sequence ID" value="WNC74147.1"/>
    <property type="molecule type" value="Genomic_DNA"/>
</dbReference>
<keyword evidence="3" id="KW-0238">DNA-binding</keyword>
<feature type="domain" description="HTH lysR-type" evidence="5">
    <location>
        <begin position="8"/>
        <end position="65"/>
    </location>
</feature>
<keyword evidence="4" id="KW-0804">Transcription</keyword>
<dbReference type="PRINTS" id="PR00039">
    <property type="entry name" value="HTHLYSR"/>
</dbReference>
<gene>
    <name evidence="6" type="ORF">RGQ13_09195</name>
</gene>
<dbReference type="PROSITE" id="PS50931">
    <property type="entry name" value="HTH_LYSR"/>
    <property type="match status" value="1"/>
</dbReference>
<evidence type="ECO:0000256" key="1">
    <source>
        <dbReference type="ARBA" id="ARBA00009437"/>
    </source>
</evidence>
<accession>A0ABY9TZZ0</accession>
<dbReference type="InterPro" id="IPR036388">
    <property type="entry name" value="WH-like_DNA-bd_sf"/>
</dbReference>
<dbReference type="InterPro" id="IPR000847">
    <property type="entry name" value="LysR_HTH_N"/>
</dbReference>
<dbReference type="Gene3D" id="3.40.190.10">
    <property type="entry name" value="Periplasmic binding protein-like II"/>
    <property type="match status" value="2"/>
</dbReference>
<evidence type="ECO:0000259" key="5">
    <source>
        <dbReference type="PROSITE" id="PS50931"/>
    </source>
</evidence>
<sequence length="309" mass="35895">MSRNMRNIDLNLLPVFSALMRDKNLSHTAENLGMTQPAVSQALKRLRSLYNDPLFERKGGKMEPTLKAESIYPGVEVILNNVLHTLPEQDKFDPKTSNKHFHVNILGVAHKLFMTNVIKKLAQIAPNISVTVTSDLVEDIEKSLRDRVYDLHIDYLKGEQTSCHQEAIFSDDLYIMARKNHPRLQGLKEITVEQYMAEFHAAITPRSDNIYPLLKAIKDLPIVREIRYTNSSIRNIIEIVGVTDYLCIMPLGMLASMINYQDYIWFKPPFYTKNMDAYMSWHWAMEHFQSHKWLRSVIIESCKELKRLD</sequence>
<dbReference type="PANTHER" id="PTHR30118">
    <property type="entry name" value="HTH-TYPE TRANSCRIPTIONAL REGULATOR LEUO-RELATED"/>
    <property type="match status" value="1"/>
</dbReference>
<evidence type="ECO:0000313" key="6">
    <source>
        <dbReference type="EMBL" id="WNC74147.1"/>
    </source>
</evidence>
<evidence type="ECO:0000256" key="3">
    <source>
        <dbReference type="ARBA" id="ARBA00023125"/>
    </source>
</evidence>
<dbReference type="Gene3D" id="1.10.10.10">
    <property type="entry name" value="Winged helix-like DNA-binding domain superfamily/Winged helix DNA-binding domain"/>
    <property type="match status" value="1"/>
</dbReference>
<evidence type="ECO:0000256" key="2">
    <source>
        <dbReference type="ARBA" id="ARBA00023015"/>
    </source>
</evidence>
<comment type="similarity">
    <text evidence="1">Belongs to the LysR transcriptional regulatory family.</text>
</comment>
<evidence type="ECO:0000256" key="4">
    <source>
        <dbReference type="ARBA" id="ARBA00023163"/>
    </source>
</evidence>
<dbReference type="Pfam" id="PF03466">
    <property type="entry name" value="LysR_substrate"/>
    <property type="match status" value="1"/>
</dbReference>
<dbReference type="Pfam" id="PF00126">
    <property type="entry name" value="HTH_1"/>
    <property type="match status" value="1"/>
</dbReference>
<dbReference type="Proteomes" id="UP001258994">
    <property type="component" value="Chromosome"/>
</dbReference>
<keyword evidence="7" id="KW-1185">Reference proteome</keyword>
<protein>
    <submittedName>
        <fullName evidence="6">LysR family transcriptional regulator</fullName>
    </submittedName>
</protein>
<name>A0ABY9TZZ0_9GAMM</name>
<evidence type="ECO:0000313" key="7">
    <source>
        <dbReference type="Proteomes" id="UP001258994"/>
    </source>
</evidence>
<dbReference type="PANTHER" id="PTHR30118:SF6">
    <property type="entry name" value="HTH-TYPE TRANSCRIPTIONAL REGULATOR LEUO"/>
    <property type="match status" value="1"/>
</dbReference>
<reference evidence="7" key="1">
    <citation type="submission" date="2023-09" db="EMBL/GenBank/DDBJ databases">
        <authorList>
            <person name="Li S."/>
            <person name="Li X."/>
            <person name="Zhang C."/>
            <person name="Zhao Z."/>
        </authorList>
    </citation>
    <scope>NUCLEOTIDE SEQUENCE [LARGE SCALE GENOMIC DNA]</scope>
    <source>
        <strain evidence="7">SQ149</strain>
    </source>
</reference>
<dbReference type="InterPro" id="IPR005119">
    <property type="entry name" value="LysR_subst-bd"/>
</dbReference>
<dbReference type="RefSeq" id="WP_348393254.1">
    <property type="nucleotide sequence ID" value="NZ_CP134145.1"/>
</dbReference>
<dbReference type="InterPro" id="IPR036390">
    <property type="entry name" value="WH_DNA-bd_sf"/>
</dbReference>
<organism evidence="6 7">
    <name type="scientific">Thalassotalea psychrophila</name>
    <dbReference type="NCBI Taxonomy" id="3065647"/>
    <lineage>
        <taxon>Bacteria</taxon>
        <taxon>Pseudomonadati</taxon>
        <taxon>Pseudomonadota</taxon>
        <taxon>Gammaproteobacteria</taxon>
        <taxon>Alteromonadales</taxon>
        <taxon>Colwelliaceae</taxon>
        <taxon>Thalassotalea</taxon>
    </lineage>
</organism>
<keyword evidence="2" id="KW-0805">Transcription regulation</keyword>